<dbReference type="GO" id="GO:0022857">
    <property type="term" value="F:transmembrane transporter activity"/>
    <property type="evidence" value="ECO:0007669"/>
    <property type="project" value="InterPro"/>
</dbReference>
<feature type="transmembrane region" description="Helical" evidence="5">
    <location>
        <begin position="323"/>
        <end position="345"/>
    </location>
</feature>
<dbReference type="Proteomes" id="UP001155144">
    <property type="component" value="Unassembled WGS sequence"/>
</dbReference>
<feature type="transmembrane region" description="Helical" evidence="5">
    <location>
        <begin position="74"/>
        <end position="93"/>
    </location>
</feature>
<accession>A0A9X2V847</accession>
<dbReference type="RefSeq" id="WP_259040601.1">
    <property type="nucleotide sequence ID" value="NZ_JANUBL010000016.1"/>
</dbReference>
<evidence type="ECO:0000256" key="2">
    <source>
        <dbReference type="ARBA" id="ARBA00022989"/>
    </source>
</evidence>
<feature type="transmembrane region" description="Helical" evidence="5">
    <location>
        <begin position="194"/>
        <end position="214"/>
    </location>
</feature>
<dbReference type="EMBL" id="JANUBL010000016">
    <property type="protein sequence ID" value="MCS4123047.1"/>
    <property type="molecule type" value="Genomic_DNA"/>
</dbReference>
<evidence type="ECO:0000256" key="4">
    <source>
        <dbReference type="SAM" id="MobiDB-lite"/>
    </source>
</evidence>
<dbReference type="PANTHER" id="PTHR11360:SF308">
    <property type="entry name" value="BLL3089 PROTEIN"/>
    <property type="match status" value="1"/>
</dbReference>
<evidence type="ECO:0000256" key="1">
    <source>
        <dbReference type="ARBA" id="ARBA00022692"/>
    </source>
</evidence>
<feature type="transmembrane region" description="Helical" evidence="5">
    <location>
        <begin position="129"/>
        <end position="149"/>
    </location>
</feature>
<feature type="region of interest" description="Disordered" evidence="4">
    <location>
        <begin position="224"/>
        <end position="310"/>
    </location>
</feature>
<keyword evidence="3 5" id="KW-0472">Membrane</keyword>
<feature type="transmembrane region" description="Helical" evidence="5">
    <location>
        <begin position="387"/>
        <end position="406"/>
    </location>
</feature>
<feature type="compositionally biased region" description="Acidic residues" evidence="4">
    <location>
        <begin position="235"/>
        <end position="246"/>
    </location>
</feature>
<dbReference type="InterPro" id="IPR050327">
    <property type="entry name" value="Proton-linked_MCT"/>
</dbReference>
<feature type="transmembrane region" description="Helical" evidence="5">
    <location>
        <begin position="474"/>
        <end position="500"/>
    </location>
</feature>
<comment type="caution">
    <text evidence="6">The sequence shown here is derived from an EMBL/GenBank/DDBJ whole genome shotgun (WGS) entry which is preliminary data.</text>
</comment>
<feature type="compositionally biased region" description="Low complexity" evidence="4">
    <location>
        <begin position="9"/>
        <end position="21"/>
    </location>
</feature>
<feature type="transmembrane region" description="Helical" evidence="5">
    <location>
        <begin position="449"/>
        <end position="468"/>
    </location>
</feature>
<dbReference type="Pfam" id="PF07690">
    <property type="entry name" value="MFS_1"/>
    <property type="match status" value="1"/>
</dbReference>
<reference evidence="6" key="1">
    <citation type="submission" date="2022-08" db="EMBL/GenBank/DDBJ databases">
        <title>Genomic Encyclopedia of Type Strains, Phase V (KMG-V): Genome sequencing to study the core and pangenomes of soil and plant-associated prokaryotes.</title>
        <authorList>
            <person name="Whitman W."/>
        </authorList>
    </citation>
    <scope>NUCLEOTIDE SEQUENCE</scope>
    <source>
        <strain evidence="6">SP3026</strain>
    </source>
</reference>
<dbReference type="PANTHER" id="PTHR11360">
    <property type="entry name" value="MONOCARBOXYLATE TRANSPORTER"/>
    <property type="match status" value="1"/>
</dbReference>
<gene>
    <name evidence="6" type="ORF">GGP45_003418</name>
</gene>
<organism evidence="6 7">
    <name type="scientific">Salinibacter ruber</name>
    <dbReference type="NCBI Taxonomy" id="146919"/>
    <lineage>
        <taxon>Bacteria</taxon>
        <taxon>Pseudomonadati</taxon>
        <taxon>Rhodothermota</taxon>
        <taxon>Rhodothermia</taxon>
        <taxon>Rhodothermales</taxon>
        <taxon>Salinibacteraceae</taxon>
        <taxon>Salinibacter</taxon>
    </lineage>
</organism>
<evidence type="ECO:0000313" key="7">
    <source>
        <dbReference type="Proteomes" id="UP001155144"/>
    </source>
</evidence>
<feature type="region of interest" description="Disordered" evidence="4">
    <location>
        <begin position="1"/>
        <end position="21"/>
    </location>
</feature>
<proteinExistence type="predicted"/>
<keyword evidence="2 5" id="KW-1133">Transmembrane helix</keyword>
<keyword evidence="1 5" id="KW-0812">Transmembrane</keyword>
<dbReference type="SUPFAM" id="SSF103473">
    <property type="entry name" value="MFS general substrate transporter"/>
    <property type="match status" value="1"/>
</dbReference>
<dbReference type="Gene3D" id="1.20.1250.20">
    <property type="entry name" value="MFS general substrate transporter like domains"/>
    <property type="match status" value="1"/>
</dbReference>
<evidence type="ECO:0000256" key="3">
    <source>
        <dbReference type="ARBA" id="ARBA00023136"/>
    </source>
</evidence>
<feature type="transmembrane region" description="Helical" evidence="5">
    <location>
        <begin position="412"/>
        <end position="437"/>
    </location>
</feature>
<sequence>MTPPKDSSSRSSSKSSSGNPVVSSFLVRRSPVYYGWVVLAMSTLGMAATLPGQTAGVSLFIDSFIEDVGLSRSLVSWLYTAATVLGSLALPLMGRLVDRWGPRRMATLAVGLFALSCAGMGQAGGWIGVFVGFVCLRCFGQGTLGLINNHAVNLWFERRRGLAVGILGLGMAGATALFPPLIEEGIQAYGWQRTYLIMGGILAGAVLPLGALLYRDAPECYGLSPDRENAASETEASETEASETEASEIGAPETSGLKDPELEASGPEGSGPETGAASEDEGKAQAETPGETQGKSRDTQGESQGASAVGGIEPGVAYRTRTFWLFTGAGVYAAGLGTGLLFHHFSILEEAGVGRDLAAEFFIPLGALTAALNVGTGWLVDRYPPRLLLAAELVLYGALTGLLPWADTTAEVWAYGSVFGVAQGMHQALLGSVYAYYFGRLHHGTIRGLANTVFIGGTAIGPALLAVGPDFLGGFAAILWILTPVPFLLGAAAFAGWAAGWDAATLQRAR</sequence>
<feature type="transmembrane region" description="Helical" evidence="5">
    <location>
        <begin position="357"/>
        <end position="380"/>
    </location>
</feature>
<dbReference type="InterPro" id="IPR036259">
    <property type="entry name" value="MFS_trans_sf"/>
</dbReference>
<dbReference type="InterPro" id="IPR011701">
    <property type="entry name" value="MFS"/>
</dbReference>
<protein>
    <submittedName>
        <fullName evidence="6">MFS family permease</fullName>
    </submittedName>
</protein>
<feature type="transmembrane region" description="Helical" evidence="5">
    <location>
        <begin position="105"/>
        <end position="123"/>
    </location>
</feature>
<feature type="transmembrane region" description="Helical" evidence="5">
    <location>
        <begin position="33"/>
        <end position="54"/>
    </location>
</feature>
<dbReference type="AlphaFoldDB" id="A0A9X2V847"/>
<name>A0A9X2V847_9BACT</name>
<evidence type="ECO:0000313" key="6">
    <source>
        <dbReference type="EMBL" id="MCS4123047.1"/>
    </source>
</evidence>
<evidence type="ECO:0000256" key="5">
    <source>
        <dbReference type="SAM" id="Phobius"/>
    </source>
</evidence>
<feature type="transmembrane region" description="Helical" evidence="5">
    <location>
        <begin position="161"/>
        <end position="182"/>
    </location>
</feature>